<evidence type="ECO:0000256" key="7">
    <source>
        <dbReference type="SAM" id="Phobius"/>
    </source>
</evidence>
<sequence length="849" mass="89234">MWRVTIKGLLAHKLRLALTALSIVLGVGFVAGTYVLTDTINKTFTELFTETTKGLDVAVRGKEAFGGQESAEQRQPLPAAMRDQIARVEGVRAAEGSVTGYAQFVGKNGKPVTTGGAPTLGVSVYATPELGESTTVRSGSLPKGAGQVAVDARTAEKQGFAVGSRVRIIFQGPAREFTVSGIVGFGEADNLAGATLAAFDLATAQEVLNRRGVYDEIDVVAAEGVSPETLRDRIQAQIGGGYEALTGEQYAEENAKAVGQFTNVINIALLSFAFVALFVGSFIIVNTFSIILAQRTRELALLRCMGASRRQLMRSVLAEAAIVGFVASLIGLGAGILIAIGLQGLFEALGADLPTTSLEIKPRTLVVGLIVGVGVTLLASLAPALRATRVPPVAAVQEASMAAPARVGWVRITVGVVMTALGVAALMVGLFADEAGNRLVTVATGAIVVFLGVAVLSPLVARPLSRVLGWPFAHWAGQPGKLARENAMRIPRRTASTAAALMIGLALVSLVTIFAESLKASSAKILDQAVAADYILTGPSGGFTGFSPEVVKQLSAQPQIEAATGLRSGSFKIDGQSKGLTGIDPVSYGRTVRTDTISGDLGDLAQGGLAVRKDVAESKGWKVGDTVTMQFPVGGTDRIPLRAIYEDNQINGEYMLALRDYQRHYQDQLDVFGFVKAKAGVAPPESRAAIDRVLAQHPSVQVRDQAEFKQEQENQINQVLILFYVLLALAVVIAFIGIINTLALSVLERVRELGLLRAVGMTRGQLRAMIRWEAVIISVLGAVLGLAVGVFFGWTLVSALDEEGITEFALPIGTLLALVVAAGVVGIVSAILPGRRAARIDVLRAVTTE</sequence>
<dbReference type="GO" id="GO:0022857">
    <property type="term" value="F:transmembrane transporter activity"/>
    <property type="evidence" value="ECO:0007669"/>
    <property type="project" value="TreeGrafter"/>
</dbReference>
<feature type="transmembrane region" description="Helical" evidence="7">
    <location>
        <begin position="267"/>
        <end position="293"/>
    </location>
</feature>
<feature type="transmembrane region" description="Helical" evidence="7">
    <location>
        <begin position="316"/>
        <end position="345"/>
    </location>
</feature>
<evidence type="ECO:0000256" key="4">
    <source>
        <dbReference type="ARBA" id="ARBA00022989"/>
    </source>
</evidence>
<protein>
    <submittedName>
        <fullName evidence="10">FtsX-like permease family protein</fullName>
    </submittedName>
</protein>
<dbReference type="PANTHER" id="PTHR30572:SF4">
    <property type="entry name" value="ABC TRANSPORTER PERMEASE YTRF"/>
    <property type="match status" value="1"/>
</dbReference>
<evidence type="ECO:0000259" key="9">
    <source>
        <dbReference type="Pfam" id="PF12704"/>
    </source>
</evidence>
<dbReference type="InterPro" id="IPR050250">
    <property type="entry name" value="Macrolide_Exporter_MacB"/>
</dbReference>
<keyword evidence="4 7" id="KW-1133">Transmembrane helix</keyword>
<dbReference type="AlphaFoldDB" id="A0A6H9YL19"/>
<evidence type="ECO:0000256" key="6">
    <source>
        <dbReference type="ARBA" id="ARBA00038076"/>
    </source>
</evidence>
<feature type="domain" description="ABC3 transporter permease C-terminal" evidence="8">
    <location>
        <begin position="725"/>
        <end position="841"/>
    </location>
</feature>
<organism evidence="10 11">
    <name type="scientific">Actinomadura rudentiformis</name>
    <dbReference type="NCBI Taxonomy" id="359158"/>
    <lineage>
        <taxon>Bacteria</taxon>
        <taxon>Bacillati</taxon>
        <taxon>Actinomycetota</taxon>
        <taxon>Actinomycetes</taxon>
        <taxon>Streptosporangiales</taxon>
        <taxon>Thermomonosporaceae</taxon>
        <taxon>Actinomadura</taxon>
    </lineage>
</organism>
<dbReference type="Proteomes" id="UP000468735">
    <property type="component" value="Unassembled WGS sequence"/>
</dbReference>
<feature type="transmembrane region" description="Helical" evidence="7">
    <location>
        <begin position="494"/>
        <end position="515"/>
    </location>
</feature>
<reference evidence="10 11" key="1">
    <citation type="submission" date="2019-09" db="EMBL/GenBank/DDBJ databases">
        <title>Actinomadura physcomitrii sp. nov., a novel actinomycete isolated from moss [Physcomitrium sphaericum (Ludw) Fuernr].</title>
        <authorList>
            <person name="Zhuang X."/>
            <person name="Liu C."/>
        </authorList>
    </citation>
    <scope>NUCLEOTIDE SEQUENCE [LARGE SCALE GENOMIC DNA]</scope>
    <source>
        <strain evidence="10 11">HMC1</strain>
    </source>
</reference>
<keyword evidence="2" id="KW-1003">Cell membrane</keyword>
<dbReference type="Pfam" id="PF12704">
    <property type="entry name" value="MacB_PCD"/>
    <property type="match status" value="2"/>
</dbReference>
<accession>A0A6H9YL19</accession>
<dbReference type="EMBL" id="WBMT01000027">
    <property type="protein sequence ID" value="KAB2341019.1"/>
    <property type="molecule type" value="Genomic_DNA"/>
</dbReference>
<evidence type="ECO:0000256" key="2">
    <source>
        <dbReference type="ARBA" id="ARBA00022475"/>
    </source>
</evidence>
<proteinExistence type="inferred from homology"/>
<dbReference type="OrthoDB" id="9780560at2"/>
<evidence type="ECO:0000259" key="8">
    <source>
        <dbReference type="Pfam" id="PF02687"/>
    </source>
</evidence>
<feature type="transmembrane region" description="Helical" evidence="7">
    <location>
        <begin position="808"/>
        <end position="832"/>
    </location>
</feature>
<gene>
    <name evidence="10" type="ORF">F8566_42730</name>
</gene>
<comment type="similarity">
    <text evidence="6">Belongs to the ABC-4 integral membrane protein family.</text>
</comment>
<feature type="transmembrane region" description="Helical" evidence="7">
    <location>
        <begin position="365"/>
        <end position="387"/>
    </location>
</feature>
<feature type="domain" description="MacB-like periplasmic core" evidence="9">
    <location>
        <begin position="17"/>
        <end position="236"/>
    </location>
</feature>
<keyword evidence="3 7" id="KW-0812">Transmembrane</keyword>
<dbReference type="GO" id="GO:0005886">
    <property type="term" value="C:plasma membrane"/>
    <property type="evidence" value="ECO:0007669"/>
    <property type="project" value="UniProtKB-SubCell"/>
</dbReference>
<feature type="transmembrane region" description="Helical" evidence="7">
    <location>
        <begin position="768"/>
        <end position="796"/>
    </location>
</feature>
<dbReference type="InterPro" id="IPR025857">
    <property type="entry name" value="MacB_PCD"/>
</dbReference>
<evidence type="ECO:0000256" key="3">
    <source>
        <dbReference type="ARBA" id="ARBA00022692"/>
    </source>
</evidence>
<keyword evidence="11" id="KW-1185">Reference proteome</keyword>
<feature type="transmembrane region" description="Helical" evidence="7">
    <location>
        <begin position="408"/>
        <end position="432"/>
    </location>
</feature>
<dbReference type="Pfam" id="PF02687">
    <property type="entry name" value="FtsX"/>
    <property type="match status" value="2"/>
</dbReference>
<comment type="subcellular location">
    <subcellularLocation>
        <location evidence="1">Cell membrane</location>
        <topology evidence="1">Multi-pass membrane protein</topology>
    </subcellularLocation>
</comment>
<comment type="caution">
    <text evidence="10">The sequence shown here is derived from an EMBL/GenBank/DDBJ whole genome shotgun (WGS) entry which is preliminary data.</text>
</comment>
<feature type="domain" description="ABC3 transporter permease C-terminal" evidence="8">
    <location>
        <begin position="271"/>
        <end position="392"/>
    </location>
</feature>
<keyword evidence="5 7" id="KW-0472">Membrane</keyword>
<dbReference type="PANTHER" id="PTHR30572">
    <property type="entry name" value="MEMBRANE COMPONENT OF TRANSPORTER-RELATED"/>
    <property type="match status" value="1"/>
</dbReference>
<evidence type="ECO:0000313" key="11">
    <source>
        <dbReference type="Proteomes" id="UP000468735"/>
    </source>
</evidence>
<dbReference type="InterPro" id="IPR003838">
    <property type="entry name" value="ABC3_permease_C"/>
</dbReference>
<feature type="transmembrane region" description="Helical" evidence="7">
    <location>
        <begin position="438"/>
        <end position="461"/>
    </location>
</feature>
<evidence type="ECO:0000313" key="10">
    <source>
        <dbReference type="EMBL" id="KAB2341019.1"/>
    </source>
</evidence>
<feature type="domain" description="MacB-like periplasmic core" evidence="9">
    <location>
        <begin position="494"/>
        <end position="692"/>
    </location>
</feature>
<name>A0A6H9YL19_9ACTN</name>
<evidence type="ECO:0000256" key="1">
    <source>
        <dbReference type="ARBA" id="ARBA00004651"/>
    </source>
</evidence>
<feature type="transmembrane region" description="Helical" evidence="7">
    <location>
        <begin position="721"/>
        <end position="747"/>
    </location>
</feature>
<evidence type="ECO:0000256" key="5">
    <source>
        <dbReference type="ARBA" id="ARBA00023136"/>
    </source>
</evidence>